<dbReference type="Proteomes" id="UP000690515">
    <property type="component" value="Unassembled WGS sequence"/>
</dbReference>
<dbReference type="EMBL" id="JAGSOY010000023">
    <property type="protein sequence ID" value="MBU2711667.1"/>
    <property type="molecule type" value="Genomic_DNA"/>
</dbReference>
<organism evidence="2 3">
    <name type="scientific">Zooshikella harenae</name>
    <dbReference type="NCBI Taxonomy" id="2827238"/>
    <lineage>
        <taxon>Bacteria</taxon>
        <taxon>Pseudomonadati</taxon>
        <taxon>Pseudomonadota</taxon>
        <taxon>Gammaproteobacteria</taxon>
        <taxon>Oceanospirillales</taxon>
        <taxon>Zooshikellaceae</taxon>
        <taxon>Zooshikella</taxon>
    </lineage>
</organism>
<evidence type="ECO:0000313" key="3">
    <source>
        <dbReference type="Proteomes" id="UP000690515"/>
    </source>
</evidence>
<keyword evidence="3" id="KW-1185">Reference proteome</keyword>
<gene>
    <name evidence="2" type="ORF">KCG35_11410</name>
</gene>
<dbReference type="SUPFAM" id="SSF101801">
    <property type="entry name" value="Surface presentation of antigens (SPOA)"/>
    <property type="match status" value="1"/>
</dbReference>
<accession>A0ABS5ZC73</accession>
<comment type="caution">
    <text evidence="2">The sequence shown here is derived from an EMBL/GenBank/DDBJ whole genome shotgun (WGS) entry which is preliminary data.</text>
</comment>
<reference evidence="2 3" key="1">
    <citation type="submission" date="2021-04" db="EMBL/GenBank/DDBJ databases">
        <authorList>
            <person name="Pira H."/>
            <person name="Risdian C."/>
            <person name="Wink J."/>
        </authorList>
    </citation>
    <scope>NUCLEOTIDE SEQUENCE [LARGE SCALE GENOMIC DNA]</scope>
    <source>
        <strain evidence="2 3">WH53</strain>
    </source>
</reference>
<feature type="domain" description="Flagellar motor switch protein FliN-like C-terminal" evidence="1">
    <location>
        <begin position="175"/>
        <end position="244"/>
    </location>
</feature>
<dbReference type="RefSeq" id="WP_215819826.1">
    <property type="nucleotide sequence ID" value="NZ_JAGSOY010000023.1"/>
</dbReference>
<dbReference type="InterPro" id="IPR001543">
    <property type="entry name" value="FliN-like_C"/>
</dbReference>
<dbReference type="Pfam" id="PF01052">
    <property type="entry name" value="FliMN_C"/>
    <property type="match status" value="1"/>
</dbReference>
<keyword evidence="2" id="KW-0966">Cell projection</keyword>
<evidence type="ECO:0000313" key="2">
    <source>
        <dbReference type="EMBL" id="MBU2711667.1"/>
    </source>
</evidence>
<dbReference type="InterPro" id="IPR036429">
    <property type="entry name" value="SpoA-like_sf"/>
</dbReference>
<dbReference type="Gene3D" id="2.30.330.10">
    <property type="entry name" value="SpoA-like"/>
    <property type="match status" value="1"/>
</dbReference>
<evidence type="ECO:0000259" key="1">
    <source>
        <dbReference type="Pfam" id="PF01052"/>
    </source>
</evidence>
<proteinExistence type="predicted"/>
<keyword evidence="2" id="KW-0282">Flagellum</keyword>
<sequence>MIYPLTLYSKEHLFSLVSHFNSLYSKWVKKWFISCDASLAVDIPSESLSFDTKNKIQNELNIPFYGFSNWDKVLYSTLFDKNFSDEQLKHSICYSVLNECILDLLDIFEIKSISSLNSDQSTILKFGSGWIIVKLFISSSNYFSLLLPSSFIKPILQIPEVTKSNKKLTNRLNTISDKTITLKATCEPISLTLRELNSLRIGDVISLNNSSQNNLFLKSTDSKEIFNCKPCSDKQNKAVYITDKAVKF</sequence>
<protein>
    <submittedName>
        <fullName evidence="2">FliM/FliN family flagellar motor switch protein</fullName>
    </submittedName>
</protein>
<name>A0ABS5ZC73_9GAMM</name>
<keyword evidence="2" id="KW-0969">Cilium</keyword>